<dbReference type="EMBL" id="KV722709">
    <property type="protein sequence ID" value="OCH84194.1"/>
    <property type="molecule type" value="Genomic_DNA"/>
</dbReference>
<evidence type="ECO:0000313" key="2">
    <source>
        <dbReference type="EMBL" id="OCH84194.1"/>
    </source>
</evidence>
<dbReference type="Proteomes" id="UP000250043">
    <property type="component" value="Unassembled WGS sequence"/>
</dbReference>
<feature type="compositionally biased region" description="Basic residues" evidence="1">
    <location>
        <begin position="143"/>
        <end position="157"/>
    </location>
</feature>
<evidence type="ECO:0000313" key="3">
    <source>
        <dbReference type="Proteomes" id="UP000250043"/>
    </source>
</evidence>
<organism evidence="2 3">
    <name type="scientific">Obba rivulosa</name>
    <dbReference type="NCBI Taxonomy" id="1052685"/>
    <lineage>
        <taxon>Eukaryota</taxon>
        <taxon>Fungi</taxon>
        <taxon>Dikarya</taxon>
        <taxon>Basidiomycota</taxon>
        <taxon>Agaricomycotina</taxon>
        <taxon>Agaricomycetes</taxon>
        <taxon>Polyporales</taxon>
        <taxon>Gelatoporiaceae</taxon>
        <taxon>Obba</taxon>
    </lineage>
</organism>
<feature type="region of interest" description="Disordered" evidence="1">
    <location>
        <begin position="136"/>
        <end position="190"/>
    </location>
</feature>
<accession>A0A8E2ALT0</accession>
<sequence length="190" mass="21487">MPPQWFITTSELNRYLRGAIRKGWDPEHIRCLAEAFAVAGCDFTSFLHTSKAKADWIKGEIRDKINTMLVEITGNLKAIMNYVNYEKDIVLRYGIELQGWTHEKFVNPSDLSMSLPPLEKLHAAIKSGDCPYYNKLEEGSVPQRKKRKDAGKPRGSHAKKDDEDNQTGERPAKRARTGAAPSEIVNSEVE</sequence>
<dbReference type="OrthoDB" id="2803164at2759"/>
<keyword evidence="3" id="KW-1185">Reference proteome</keyword>
<name>A0A8E2ALT0_9APHY</name>
<proteinExistence type="predicted"/>
<gene>
    <name evidence="2" type="ORF">OBBRIDRAFT_839892</name>
</gene>
<reference evidence="2 3" key="1">
    <citation type="submission" date="2016-07" db="EMBL/GenBank/DDBJ databases">
        <title>Draft genome of the white-rot fungus Obba rivulosa 3A-2.</title>
        <authorList>
            <consortium name="DOE Joint Genome Institute"/>
            <person name="Miettinen O."/>
            <person name="Riley R."/>
            <person name="Acob R."/>
            <person name="Barry K."/>
            <person name="Cullen D."/>
            <person name="De Vries R."/>
            <person name="Hainaut M."/>
            <person name="Hatakka A."/>
            <person name="Henrissat B."/>
            <person name="Hilden K."/>
            <person name="Kuo R."/>
            <person name="Labutti K."/>
            <person name="Lipzen A."/>
            <person name="Makela M.R."/>
            <person name="Sandor L."/>
            <person name="Spatafora J.W."/>
            <person name="Grigoriev I.V."/>
            <person name="Hibbett D.S."/>
        </authorList>
    </citation>
    <scope>NUCLEOTIDE SEQUENCE [LARGE SCALE GENOMIC DNA]</scope>
    <source>
        <strain evidence="2 3">3A-2</strain>
    </source>
</reference>
<protein>
    <submittedName>
        <fullName evidence="2">Uncharacterized protein</fullName>
    </submittedName>
</protein>
<evidence type="ECO:0000256" key="1">
    <source>
        <dbReference type="SAM" id="MobiDB-lite"/>
    </source>
</evidence>
<dbReference type="AlphaFoldDB" id="A0A8E2ALT0"/>